<keyword evidence="3" id="KW-1185">Reference proteome</keyword>
<dbReference type="Proteomes" id="UP000663505">
    <property type="component" value="Chromosome"/>
</dbReference>
<dbReference type="PANTHER" id="PTHR37304:SF1">
    <property type="entry name" value="MEMBRANE PROTEIN"/>
    <property type="match status" value="1"/>
</dbReference>
<proteinExistence type="predicted"/>
<organism evidence="2 3">
    <name type="scientific">Alicyclobacillus mengziensis</name>
    <dbReference type="NCBI Taxonomy" id="2931921"/>
    <lineage>
        <taxon>Bacteria</taxon>
        <taxon>Bacillati</taxon>
        <taxon>Bacillota</taxon>
        <taxon>Bacilli</taxon>
        <taxon>Bacillales</taxon>
        <taxon>Alicyclobacillaceae</taxon>
        <taxon>Alicyclobacillus</taxon>
    </lineage>
</organism>
<keyword evidence="1" id="KW-0812">Transmembrane</keyword>
<dbReference type="AlphaFoldDB" id="A0A9X7VX25"/>
<keyword evidence="1" id="KW-1133">Transmembrane helix</keyword>
<dbReference type="PANTHER" id="PTHR37304">
    <property type="entry name" value="MEMBRANE PROTEIN-RELATED"/>
    <property type="match status" value="1"/>
</dbReference>
<dbReference type="Pfam" id="PF04070">
    <property type="entry name" value="DUF378"/>
    <property type="match status" value="1"/>
</dbReference>
<accession>A0A9X7VX25</accession>
<dbReference type="InterPro" id="IPR007211">
    <property type="entry name" value="DUF378"/>
</dbReference>
<name>A0A9X7VX25_9BACL</name>
<gene>
    <name evidence="2" type="ORF">JZ786_19595</name>
</gene>
<feature type="transmembrane region" description="Helical" evidence="1">
    <location>
        <begin position="40"/>
        <end position="60"/>
    </location>
</feature>
<dbReference type="KEGG" id="afx:JZ786_19595"/>
<reference evidence="2 3" key="1">
    <citation type="submission" date="2021-02" db="EMBL/GenBank/DDBJ databases">
        <title>Alicyclobacillus curvatus sp. nov. and Alicyclobacillus mengziensis sp. nov., two acidophilic bacteria isolated from acid mine drainage.</title>
        <authorList>
            <person name="Huang Y."/>
        </authorList>
    </citation>
    <scope>NUCLEOTIDE SEQUENCE [LARGE SCALE GENOMIC DNA]</scope>
    <source>
        <strain evidence="2 3">S30H14</strain>
    </source>
</reference>
<dbReference type="EMBL" id="CP071182">
    <property type="protein sequence ID" value="QSO46633.1"/>
    <property type="molecule type" value="Genomic_DNA"/>
</dbReference>
<evidence type="ECO:0000313" key="3">
    <source>
        <dbReference type="Proteomes" id="UP000663505"/>
    </source>
</evidence>
<dbReference type="RefSeq" id="WP_206655998.1">
    <property type="nucleotide sequence ID" value="NZ_CP071182.1"/>
</dbReference>
<protein>
    <submittedName>
        <fullName evidence="2">DUF378 domain-containing protein</fullName>
    </submittedName>
</protein>
<evidence type="ECO:0000256" key="1">
    <source>
        <dbReference type="SAM" id="Phobius"/>
    </source>
</evidence>
<evidence type="ECO:0000313" key="2">
    <source>
        <dbReference type="EMBL" id="QSO46633.1"/>
    </source>
</evidence>
<sequence length="72" mass="8003">MVLFRTALVLTIIGALNWLSIGLFRYDFVSDLFGGWDTAGARTIFTLVGIAGIVLIYYLFDRNAVEQNNASK</sequence>
<feature type="transmembrane region" description="Helical" evidence="1">
    <location>
        <begin position="7"/>
        <end position="28"/>
    </location>
</feature>
<keyword evidence="1" id="KW-0472">Membrane</keyword>